<dbReference type="PANTHER" id="PTHR10457">
    <property type="entry name" value="MEVALONATE KINASE/GALACTOKINASE"/>
    <property type="match status" value="1"/>
</dbReference>
<dbReference type="InterPro" id="IPR020568">
    <property type="entry name" value="Ribosomal_Su5_D2-typ_SF"/>
</dbReference>
<keyword evidence="5" id="KW-0067">ATP-binding</keyword>
<dbReference type="Gene3D" id="3.30.70.3170">
    <property type="match status" value="1"/>
</dbReference>
<keyword evidence="3" id="KW-0547">Nucleotide-binding</keyword>
<dbReference type="InterPro" id="IPR036554">
    <property type="entry name" value="GHMP_kinase_C_sf"/>
</dbReference>
<dbReference type="GO" id="GO:0005524">
    <property type="term" value="F:ATP binding"/>
    <property type="evidence" value="ECO:0007669"/>
    <property type="project" value="UniProtKB-KW"/>
</dbReference>
<dbReference type="PRINTS" id="PR00473">
    <property type="entry name" value="GALCTOKINASE"/>
</dbReference>
<reference evidence="10" key="1">
    <citation type="submission" date="2017-02" db="UniProtKB">
        <authorList>
            <consortium name="WormBaseParasite"/>
        </authorList>
    </citation>
    <scope>IDENTIFICATION</scope>
</reference>
<dbReference type="Gene3D" id="1.20.1440.340">
    <property type="match status" value="1"/>
</dbReference>
<dbReference type="NCBIfam" id="TIGR00131">
    <property type="entry name" value="gal_kin"/>
    <property type="match status" value="1"/>
</dbReference>
<dbReference type="Gene3D" id="3.30.230.10">
    <property type="match status" value="1"/>
</dbReference>
<evidence type="ECO:0000256" key="1">
    <source>
        <dbReference type="ARBA" id="ARBA00006566"/>
    </source>
</evidence>
<evidence type="ECO:0000259" key="8">
    <source>
        <dbReference type="Pfam" id="PF10509"/>
    </source>
</evidence>
<evidence type="ECO:0000313" key="10">
    <source>
        <dbReference type="WBParaSite" id="SMUV_0000644901-mRNA-1"/>
    </source>
</evidence>
<dbReference type="InterPro" id="IPR013750">
    <property type="entry name" value="GHMP_kinase_C_dom"/>
</dbReference>
<dbReference type="STRING" id="451379.A0A0N5AP82"/>
<evidence type="ECO:0000259" key="7">
    <source>
        <dbReference type="Pfam" id="PF08544"/>
    </source>
</evidence>
<protein>
    <submittedName>
        <fullName evidence="10">Galactokinase</fullName>
    </submittedName>
</protein>
<evidence type="ECO:0000256" key="3">
    <source>
        <dbReference type="ARBA" id="ARBA00022741"/>
    </source>
</evidence>
<dbReference type="PANTHER" id="PTHR10457:SF7">
    <property type="entry name" value="GALACTOKINASE-RELATED"/>
    <property type="match status" value="1"/>
</dbReference>
<dbReference type="Pfam" id="PF08544">
    <property type="entry name" value="GHMP_kinases_C"/>
    <property type="match status" value="1"/>
</dbReference>
<evidence type="ECO:0000256" key="5">
    <source>
        <dbReference type="ARBA" id="ARBA00022840"/>
    </source>
</evidence>
<dbReference type="InterPro" id="IPR019741">
    <property type="entry name" value="Galactokinase_CS"/>
</dbReference>
<comment type="similarity">
    <text evidence="1">Belongs to the GHMP kinase family. GalK subfamily.</text>
</comment>
<sequence length="421" mass="47070">MEESLLKTFEQHFNCKATYAVRCPGRVNLIGEHIDYNGYGVLPMAIKAATNILVSFRESDEIAFYNTNTKFEPAVHKLDEQWIGKASKWYYYFLCGWKGMIERFNLTPRGINVLLSGTIPPSSGLSSSSSIVCASALATLALHTNNPYGMIKKTDLADVCAKIENYIGVESGGMDQAIEVLGKSGYAMMINFNPLRYEPIPLPDNAIFAVIHCGRTLSKSETSDYNQRVVECRIASQILAKENGVEEWKKIRTLKEAADALHLQSNAMIEVVKKTLPENIYTRAAIQKILNISDVEFAKLFFTANTKNMTEFKLQQRSMHVFAEANRVLKFRDACLEKDIAKMGRLMNESHLSCKNLYECSCDELDKTVEKCINKGAIGARLTGAGWGGCVVALFRKLDPDMEVLFWTEPAAGMELFNLSV</sequence>
<evidence type="ECO:0000256" key="2">
    <source>
        <dbReference type="ARBA" id="ARBA00022679"/>
    </source>
</evidence>
<keyword evidence="2" id="KW-0808">Transferase</keyword>
<dbReference type="InterPro" id="IPR014721">
    <property type="entry name" value="Ribsml_uS5_D2-typ_fold_subgr"/>
</dbReference>
<dbReference type="GO" id="GO:0004335">
    <property type="term" value="F:galactokinase activity"/>
    <property type="evidence" value="ECO:0007669"/>
    <property type="project" value="InterPro"/>
</dbReference>
<evidence type="ECO:0000259" key="6">
    <source>
        <dbReference type="Pfam" id="PF00288"/>
    </source>
</evidence>
<dbReference type="PIRSF" id="PIRSF000530">
    <property type="entry name" value="Galactokinase"/>
    <property type="match status" value="1"/>
</dbReference>
<keyword evidence="4" id="KW-0418">Kinase</keyword>
<dbReference type="Pfam" id="PF10509">
    <property type="entry name" value="GalKase_gal_bdg"/>
    <property type="match status" value="1"/>
</dbReference>
<dbReference type="PRINTS" id="PR00959">
    <property type="entry name" value="MEVGALKINASE"/>
</dbReference>
<proteinExistence type="inferred from homology"/>
<dbReference type="InterPro" id="IPR006203">
    <property type="entry name" value="GHMP_knse_ATP-bd_CS"/>
</dbReference>
<feature type="domain" description="GHMP kinase N-terminal" evidence="6">
    <location>
        <begin position="98"/>
        <end position="183"/>
    </location>
</feature>
<evidence type="ECO:0000313" key="9">
    <source>
        <dbReference type="Proteomes" id="UP000046393"/>
    </source>
</evidence>
<keyword evidence="9" id="KW-1185">Reference proteome</keyword>
<dbReference type="InterPro" id="IPR006206">
    <property type="entry name" value="Mevalonate/galactokinase"/>
</dbReference>
<dbReference type="GO" id="GO:0005829">
    <property type="term" value="C:cytosol"/>
    <property type="evidence" value="ECO:0007669"/>
    <property type="project" value="TreeGrafter"/>
</dbReference>
<dbReference type="SUPFAM" id="SSF55060">
    <property type="entry name" value="GHMP Kinase, C-terminal domain"/>
    <property type="match status" value="1"/>
</dbReference>
<dbReference type="PROSITE" id="PS00106">
    <property type="entry name" value="GALACTOKINASE"/>
    <property type="match status" value="1"/>
</dbReference>
<feature type="domain" description="Galactokinase N-terminal" evidence="8">
    <location>
        <begin position="7"/>
        <end position="55"/>
    </location>
</feature>
<dbReference type="PROSITE" id="PS00627">
    <property type="entry name" value="GHMP_KINASES_ATP"/>
    <property type="match status" value="1"/>
</dbReference>
<accession>A0A0N5AP82</accession>
<dbReference type="WBParaSite" id="SMUV_0000644901-mRNA-1">
    <property type="protein sequence ID" value="SMUV_0000644901-mRNA-1"/>
    <property type="gene ID" value="SMUV_0000644901"/>
</dbReference>
<organism evidence="9 10">
    <name type="scientific">Syphacia muris</name>
    <dbReference type="NCBI Taxonomy" id="451379"/>
    <lineage>
        <taxon>Eukaryota</taxon>
        <taxon>Metazoa</taxon>
        <taxon>Ecdysozoa</taxon>
        <taxon>Nematoda</taxon>
        <taxon>Chromadorea</taxon>
        <taxon>Rhabditida</taxon>
        <taxon>Spirurina</taxon>
        <taxon>Oxyuridomorpha</taxon>
        <taxon>Oxyuroidea</taxon>
        <taxon>Oxyuridae</taxon>
        <taxon>Syphacia</taxon>
    </lineage>
</organism>
<dbReference type="InterPro" id="IPR000705">
    <property type="entry name" value="Galactokinase"/>
</dbReference>
<name>A0A0N5AP82_9BILA</name>
<feature type="domain" description="GHMP kinase C-terminal" evidence="7">
    <location>
        <begin position="332"/>
        <end position="399"/>
    </location>
</feature>
<dbReference type="Proteomes" id="UP000046393">
    <property type="component" value="Unplaced"/>
</dbReference>
<evidence type="ECO:0000256" key="4">
    <source>
        <dbReference type="ARBA" id="ARBA00022777"/>
    </source>
</evidence>
<dbReference type="GO" id="GO:0006012">
    <property type="term" value="P:galactose metabolic process"/>
    <property type="evidence" value="ECO:0007669"/>
    <property type="project" value="InterPro"/>
</dbReference>
<dbReference type="InterPro" id="IPR006204">
    <property type="entry name" value="GHMP_kinase_N_dom"/>
</dbReference>
<dbReference type="InterPro" id="IPR019539">
    <property type="entry name" value="GalKase_N"/>
</dbReference>
<dbReference type="Pfam" id="PF00288">
    <property type="entry name" value="GHMP_kinases_N"/>
    <property type="match status" value="1"/>
</dbReference>
<dbReference type="SUPFAM" id="SSF54211">
    <property type="entry name" value="Ribosomal protein S5 domain 2-like"/>
    <property type="match status" value="1"/>
</dbReference>
<dbReference type="AlphaFoldDB" id="A0A0N5AP82"/>